<keyword evidence="6" id="KW-1185">Reference proteome</keyword>
<dbReference type="InterPro" id="IPR000873">
    <property type="entry name" value="AMP-dep_synth/lig_dom"/>
</dbReference>
<dbReference type="PANTHER" id="PTHR43767">
    <property type="entry name" value="LONG-CHAIN-FATTY-ACID--COA LIGASE"/>
    <property type="match status" value="1"/>
</dbReference>
<dbReference type="CDD" id="cd07812">
    <property type="entry name" value="SRPBCC"/>
    <property type="match status" value="1"/>
</dbReference>
<dbReference type="Proteomes" id="UP000641514">
    <property type="component" value="Unassembled WGS sequence"/>
</dbReference>
<gene>
    <name evidence="5" type="ORF">GCM10011410_04390</name>
</gene>
<comment type="similarity">
    <text evidence="1">Belongs to the ATP-dependent AMP-binding enzyme family.</text>
</comment>
<evidence type="ECO:0000259" key="3">
    <source>
        <dbReference type="Pfam" id="PF00501"/>
    </source>
</evidence>
<reference evidence="5" key="1">
    <citation type="journal article" date="2014" name="Int. J. Syst. Evol. Microbiol.">
        <title>Complete genome sequence of Corynebacterium casei LMG S-19264T (=DSM 44701T), isolated from a smear-ripened cheese.</title>
        <authorList>
            <consortium name="US DOE Joint Genome Institute (JGI-PGF)"/>
            <person name="Walter F."/>
            <person name="Albersmeier A."/>
            <person name="Kalinowski J."/>
            <person name="Ruckert C."/>
        </authorList>
    </citation>
    <scope>NUCLEOTIDE SEQUENCE</scope>
    <source>
        <strain evidence="5">CGMCC 1.15478</strain>
    </source>
</reference>
<evidence type="ECO:0000259" key="4">
    <source>
        <dbReference type="Pfam" id="PF13193"/>
    </source>
</evidence>
<dbReference type="Pfam" id="PF13193">
    <property type="entry name" value="AMP-binding_C"/>
    <property type="match status" value="1"/>
</dbReference>
<keyword evidence="2" id="KW-0436">Ligase</keyword>
<evidence type="ECO:0000256" key="2">
    <source>
        <dbReference type="ARBA" id="ARBA00022598"/>
    </source>
</evidence>
<dbReference type="FunFam" id="3.30.300.30:FF:000008">
    <property type="entry name" value="2,3-dihydroxybenzoate-AMP ligase"/>
    <property type="match status" value="1"/>
</dbReference>
<dbReference type="Gene3D" id="3.30.300.30">
    <property type="match status" value="1"/>
</dbReference>
<organism evidence="5 6">
    <name type="scientific">Hoyosella rhizosphaerae</name>
    <dbReference type="NCBI Taxonomy" id="1755582"/>
    <lineage>
        <taxon>Bacteria</taxon>
        <taxon>Bacillati</taxon>
        <taxon>Actinomycetota</taxon>
        <taxon>Actinomycetes</taxon>
        <taxon>Mycobacteriales</taxon>
        <taxon>Hoyosellaceae</taxon>
        <taxon>Hoyosella</taxon>
    </lineage>
</organism>
<accession>A0A916U1N5</accession>
<reference evidence="5" key="2">
    <citation type="submission" date="2020-09" db="EMBL/GenBank/DDBJ databases">
        <authorList>
            <person name="Sun Q."/>
            <person name="Zhou Y."/>
        </authorList>
    </citation>
    <scope>NUCLEOTIDE SEQUENCE</scope>
    <source>
        <strain evidence="5">CGMCC 1.15478</strain>
    </source>
</reference>
<sequence>MRFELRIDIDAPPQKVWELCADPVGIGRLIGTDMTVEPRTPGQEPGLDGRYRVLIKMGAALAGGDVIIVNFTPAREFAWHAFTGVDHRFRLRLRPAQGGRTSVTLRFSYDAPGLLGSVSDLAAYPRLRGMFTRALEAAKKELEEGALSHPPTPSIPMRVVRELGNIVVLAKAGVVQPIRPDRLLRIAWAARTWGLSLGTSVATGAVLHPDTPMIIDERGPFSYADADRRTDVIARALLDNGLTEGDIIGVLTRNHRGFIDAVVSAAKIGSDVVLLNTGFSSPQVGEVCLREGVSAIIFDAEFDALLSDCPQNIVRIIADAHAKAGVASLDAFASSNSGRRAPVPGRAGRVTILTSGTTGTPRGANRGAIGASGVVTLEAPAALLDRIPLRAGMRIGLAAPMFHAWGIANLALGLSLGATLVTLKFFDEEAWLAEIERSQCEALIAIPVMLQRILELPADVRRKYDTSTLRVVAVSGSVIPGDLATRWMDAFGDNLYNLYGSTEAANATIATPEDLRASPSTAGRPTRGTTVKLLDDDGLEVPQGEVGRIFVGNAQLFEGYTGGGDKERRGGLLATGDLGRFDEARRLVVVGRDDDMIVSGGENVFPYEVENILALHRSVREAACIGVEDDHFGQRLRAFVVLRDGESVTANELKDFVRDHLARYKVPRDVRFVESLPRTTTGKVLKRELVSD</sequence>
<comment type="caution">
    <text evidence="5">The sequence shown here is derived from an EMBL/GenBank/DDBJ whole genome shotgun (WGS) entry which is preliminary data.</text>
</comment>
<dbReference type="EMBL" id="BMJH01000001">
    <property type="protein sequence ID" value="GGC55122.1"/>
    <property type="molecule type" value="Genomic_DNA"/>
</dbReference>
<dbReference type="SUPFAM" id="SSF56801">
    <property type="entry name" value="Acetyl-CoA synthetase-like"/>
    <property type="match status" value="1"/>
</dbReference>
<dbReference type="Pfam" id="PF00501">
    <property type="entry name" value="AMP-binding"/>
    <property type="match status" value="1"/>
</dbReference>
<dbReference type="SUPFAM" id="SSF55961">
    <property type="entry name" value="Bet v1-like"/>
    <property type="match status" value="1"/>
</dbReference>
<dbReference type="InterPro" id="IPR023393">
    <property type="entry name" value="START-like_dom_sf"/>
</dbReference>
<protein>
    <submittedName>
        <fullName evidence="5">Fatty-acyl-CoA synthase</fullName>
    </submittedName>
</protein>
<evidence type="ECO:0000313" key="6">
    <source>
        <dbReference type="Proteomes" id="UP000641514"/>
    </source>
</evidence>
<evidence type="ECO:0000313" key="5">
    <source>
        <dbReference type="EMBL" id="GGC55122.1"/>
    </source>
</evidence>
<dbReference type="InterPro" id="IPR045851">
    <property type="entry name" value="AMP-bd_C_sf"/>
</dbReference>
<name>A0A916U1N5_9ACTN</name>
<proteinExistence type="inferred from homology"/>
<dbReference type="InterPro" id="IPR019587">
    <property type="entry name" value="Polyketide_cyclase/dehydratase"/>
</dbReference>
<dbReference type="Gene3D" id="3.40.50.12780">
    <property type="entry name" value="N-terminal domain of ligase-like"/>
    <property type="match status" value="1"/>
</dbReference>
<dbReference type="InterPro" id="IPR025110">
    <property type="entry name" value="AMP-bd_C"/>
</dbReference>
<evidence type="ECO:0000256" key="1">
    <source>
        <dbReference type="ARBA" id="ARBA00006432"/>
    </source>
</evidence>
<dbReference type="RefSeq" id="WP_188670228.1">
    <property type="nucleotide sequence ID" value="NZ_BMJH01000001.1"/>
</dbReference>
<dbReference type="InterPro" id="IPR042099">
    <property type="entry name" value="ANL_N_sf"/>
</dbReference>
<feature type="domain" description="AMP-binding enzyme C-terminal" evidence="4">
    <location>
        <begin position="608"/>
        <end position="683"/>
    </location>
</feature>
<dbReference type="CDD" id="cd04433">
    <property type="entry name" value="AFD_class_I"/>
    <property type="match status" value="1"/>
</dbReference>
<dbReference type="Pfam" id="PF10604">
    <property type="entry name" value="Polyketide_cyc2"/>
    <property type="match status" value="1"/>
</dbReference>
<dbReference type="InterPro" id="IPR050237">
    <property type="entry name" value="ATP-dep_AMP-bd_enzyme"/>
</dbReference>
<dbReference type="Gene3D" id="3.30.530.20">
    <property type="match status" value="1"/>
</dbReference>
<dbReference type="AlphaFoldDB" id="A0A916U1N5"/>
<dbReference type="GO" id="GO:0016878">
    <property type="term" value="F:acid-thiol ligase activity"/>
    <property type="evidence" value="ECO:0007669"/>
    <property type="project" value="UniProtKB-ARBA"/>
</dbReference>
<dbReference type="PANTHER" id="PTHR43767:SF1">
    <property type="entry name" value="NONRIBOSOMAL PEPTIDE SYNTHASE PES1 (EUROFUNG)-RELATED"/>
    <property type="match status" value="1"/>
</dbReference>
<feature type="domain" description="AMP-dependent synthetase/ligase" evidence="3">
    <location>
        <begin position="207"/>
        <end position="560"/>
    </location>
</feature>